<protein>
    <submittedName>
        <fullName evidence="2">Uncharacterized protein</fullName>
    </submittedName>
</protein>
<gene>
    <name evidence="2" type="ORF">HID58_048629</name>
</gene>
<evidence type="ECO:0000256" key="1">
    <source>
        <dbReference type="SAM" id="MobiDB-lite"/>
    </source>
</evidence>
<keyword evidence="3" id="KW-1185">Reference proteome</keyword>
<sequence length="119" mass="14280">MRGRCRNERLYFGEQDRNHIRRMKSSGKHTQENSHQGKKKTREKVLKRLYKSFPPLSSLIIHKYLTQTHMRWPSHNATKILCARTFTFQFKLLGFSFTSLTHFRSPLANFADRRYAIYT</sequence>
<feature type="region of interest" description="Disordered" evidence="1">
    <location>
        <begin position="21"/>
        <end position="42"/>
    </location>
</feature>
<name>A0ABQ8B472_BRANA</name>
<dbReference type="EMBL" id="JAGKQM010000012">
    <property type="protein sequence ID" value="KAH0899061.1"/>
    <property type="molecule type" value="Genomic_DNA"/>
</dbReference>
<comment type="caution">
    <text evidence="2">The sequence shown here is derived from an EMBL/GenBank/DDBJ whole genome shotgun (WGS) entry which is preliminary data.</text>
</comment>
<dbReference type="Proteomes" id="UP000824890">
    <property type="component" value="Unassembled WGS sequence"/>
</dbReference>
<reference evidence="2 3" key="1">
    <citation type="submission" date="2021-05" db="EMBL/GenBank/DDBJ databases">
        <title>Genome Assembly of Synthetic Allotetraploid Brassica napus Reveals Homoeologous Exchanges between Subgenomes.</title>
        <authorList>
            <person name="Davis J.T."/>
        </authorList>
    </citation>
    <scope>NUCLEOTIDE SEQUENCE [LARGE SCALE GENOMIC DNA]</scope>
    <source>
        <strain evidence="3">cv. Da-Ae</strain>
        <tissue evidence="2">Seedling</tissue>
    </source>
</reference>
<evidence type="ECO:0000313" key="3">
    <source>
        <dbReference type="Proteomes" id="UP000824890"/>
    </source>
</evidence>
<evidence type="ECO:0000313" key="2">
    <source>
        <dbReference type="EMBL" id="KAH0899061.1"/>
    </source>
</evidence>
<accession>A0ABQ8B472</accession>
<organism evidence="2 3">
    <name type="scientific">Brassica napus</name>
    <name type="common">Rape</name>
    <dbReference type="NCBI Taxonomy" id="3708"/>
    <lineage>
        <taxon>Eukaryota</taxon>
        <taxon>Viridiplantae</taxon>
        <taxon>Streptophyta</taxon>
        <taxon>Embryophyta</taxon>
        <taxon>Tracheophyta</taxon>
        <taxon>Spermatophyta</taxon>
        <taxon>Magnoliopsida</taxon>
        <taxon>eudicotyledons</taxon>
        <taxon>Gunneridae</taxon>
        <taxon>Pentapetalae</taxon>
        <taxon>rosids</taxon>
        <taxon>malvids</taxon>
        <taxon>Brassicales</taxon>
        <taxon>Brassicaceae</taxon>
        <taxon>Brassiceae</taxon>
        <taxon>Brassica</taxon>
    </lineage>
</organism>
<proteinExistence type="predicted"/>